<organism evidence="2 3">
    <name type="scientific">Monilinia laxa</name>
    <name type="common">Brown rot fungus</name>
    <name type="synonym">Sclerotinia laxa</name>
    <dbReference type="NCBI Taxonomy" id="61186"/>
    <lineage>
        <taxon>Eukaryota</taxon>
        <taxon>Fungi</taxon>
        <taxon>Dikarya</taxon>
        <taxon>Ascomycota</taxon>
        <taxon>Pezizomycotina</taxon>
        <taxon>Leotiomycetes</taxon>
        <taxon>Helotiales</taxon>
        <taxon>Sclerotiniaceae</taxon>
        <taxon>Monilinia</taxon>
    </lineage>
</organism>
<proteinExistence type="predicted"/>
<reference evidence="2 3" key="1">
    <citation type="submission" date="2019-06" db="EMBL/GenBank/DDBJ databases">
        <title>Genome Sequence of the Brown Rot Fungal Pathogen Monilinia laxa.</title>
        <authorList>
            <person name="De Miccolis Angelini R.M."/>
            <person name="Landi L."/>
            <person name="Abate D."/>
            <person name="Pollastro S."/>
            <person name="Romanazzi G."/>
            <person name="Faretra F."/>
        </authorList>
    </citation>
    <scope>NUCLEOTIDE SEQUENCE [LARGE SCALE GENOMIC DNA]</scope>
    <source>
        <strain evidence="2 3">Mlax316</strain>
    </source>
</reference>
<evidence type="ECO:0000256" key="1">
    <source>
        <dbReference type="SAM" id="MobiDB-lite"/>
    </source>
</evidence>
<evidence type="ECO:0000313" key="2">
    <source>
        <dbReference type="EMBL" id="KAB8303621.1"/>
    </source>
</evidence>
<accession>A0A5N6KJ66</accession>
<evidence type="ECO:0000313" key="3">
    <source>
        <dbReference type="Proteomes" id="UP000326757"/>
    </source>
</evidence>
<name>A0A5N6KJ66_MONLA</name>
<feature type="region of interest" description="Disordered" evidence="1">
    <location>
        <begin position="64"/>
        <end position="89"/>
    </location>
</feature>
<feature type="compositionally biased region" description="Basic and acidic residues" evidence="1">
    <location>
        <begin position="68"/>
        <end position="78"/>
    </location>
</feature>
<dbReference type="AlphaFoldDB" id="A0A5N6KJ66"/>
<comment type="caution">
    <text evidence="2">The sequence shown here is derived from an EMBL/GenBank/DDBJ whole genome shotgun (WGS) entry which is preliminary data.</text>
</comment>
<keyword evidence="3" id="KW-1185">Reference proteome</keyword>
<protein>
    <submittedName>
        <fullName evidence="2">Uncharacterized protein</fullName>
    </submittedName>
</protein>
<gene>
    <name evidence="2" type="ORF">EYC80_005017</name>
</gene>
<dbReference type="EMBL" id="VIGI01000002">
    <property type="protein sequence ID" value="KAB8303621.1"/>
    <property type="molecule type" value="Genomic_DNA"/>
</dbReference>
<sequence length="89" mass="9936">MSRVTTLSQEKPTICSPLNPTCFCLISFPRLNCVIVSSCIHPSTSSYDNPSLPMNFLHSFHPTKCKSHPSDPKRKSEKTPVNLCSHFVT</sequence>
<dbReference type="Proteomes" id="UP000326757">
    <property type="component" value="Unassembled WGS sequence"/>
</dbReference>